<sequence>MMTQNYIARFRNYIAHQGTKRQKINNVDEYVYKNFLNAREKFLPVHDVDLCRWGLQAAKEYKIDNFRASSFWLLGFKTRHSICSRRITNIVTRHEVENAEVVQKSEIQFLKEYNSLKSKYLSHEILNTDQVGVEKELYSTRCLSFQAEKKTYMSIKSKHATTHCYTLQPTISLDGKVVGPILLCLQETQGKMDEQVKH</sequence>
<dbReference type="Proteomes" id="UP000663851">
    <property type="component" value="Unassembled WGS sequence"/>
</dbReference>
<dbReference type="InterPro" id="IPR009057">
    <property type="entry name" value="Homeodomain-like_sf"/>
</dbReference>
<comment type="caution">
    <text evidence="3">The sequence shown here is derived from an EMBL/GenBank/DDBJ whole genome shotgun (WGS) entry which is preliminary data.</text>
</comment>
<evidence type="ECO:0000313" key="4">
    <source>
        <dbReference type="EMBL" id="CAF4605426.1"/>
    </source>
</evidence>
<protein>
    <recommendedName>
        <fullName evidence="2">HTH CENPB-type domain-containing protein</fullName>
    </recommendedName>
</protein>
<dbReference type="GO" id="GO:0003677">
    <property type="term" value="F:DNA binding"/>
    <property type="evidence" value="ECO:0007669"/>
    <property type="project" value="UniProtKB-KW"/>
</dbReference>
<gene>
    <name evidence="3" type="ORF">HFQ381_LOCUS32030</name>
    <name evidence="5" type="ORF">QYT958_LOCUS30984</name>
    <name evidence="4" type="ORF">UJA718_LOCUS31371</name>
</gene>
<accession>A0A821A1S8</accession>
<dbReference type="Gene3D" id="1.10.10.60">
    <property type="entry name" value="Homeodomain-like"/>
    <property type="match status" value="1"/>
</dbReference>
<name>A0A821A1S8_9BILA</name>
<evidence type="ECO:0000256" key="1">
    <source>
        <dbReference type="ARBA" id="ARBA00023125"/>
    </source>
</evidence>
<evidence type="ECO:0000313" key="3">
    <source>
        <dbReference type="EMBL" id="CAF4571447.1"/>
    </source>
</evidence>
<evidence type="ECO:0000313" key="6">
    <source>
        <dbReference type="Proteomes" id="UP000663851"/>
    </source>
</evidence>
<keyword evidence="7" id="KW-1185">Reference proteome</keyword>
<organism evidence="3 6">
    <name type="scientific">Rotaria socialis</name>
    <dbReference type="NCBI Taxonomy" id="392032"/>
    <lineage>
        <taxon>Eukaryota</taxon>
        <taxon>Metazoa</taxon>
        <taxon>Spiralia</taxon>
        <taxon>Gnathifera</taxon>
        <taxon>Rotifera</taxon>
        <taxon>Eurotatoria</taxon>
        <taxon>Bdelloidea</taxon>
        <taxon>Philodinida</taxon>
        <taxon>Philodinidae</taxon>
        <taxon>Rotaria</taxon>
    </lineage>
</organism>
<evidence type="ECO:0000313" key="5">
    <source>
        <dbReference type="EMBL" id="CAF4906614.1"/>
    </source>
</evidence>
<dbReference type="InterPro" id="IPR006600">
    <property type="entry name" value="HTH_CenpB_DNA-bd_dom"/>
</dbReference>
<dbReference type="EMBL" id="CAJOBO010007227">
    <property type="protein sequence ID" value="CAF4571447.1"/>
    <property type="molecule type" value="Genomic_DNA"/>
</dbReference>
<proteinExistence type="predicted"/>
<dbReference type="AlphaFoldDB" id="A0A821A1S8"/>
<evidence type="ECO:0000259" key="2">
    <source>
        <dbReference type="PROSITE" id="PS51253"/>
    </source>
</evidence>
<feature type="domain" description="HTH CENPB-type" evidence="2">
    <location>
        <begin position="15"/>
        <end position="86"/>
    </location>
</feature>
<reference evidence="3" key="1">
    <citation type="submission" date="2021-02" db="EMBL/GenBank/DDBJ databases">
        <authorList>
            <person name="Nowell W R."/>
        </authorList>
    </citation>
    <scope>NUCLEOTIDE SEQUENCE</scope>
</reference>
<dbReference type="SUPFAM" id="SSF46689">
    <property type="entry name" value="Homeodomain-like"/>
    <property type="match status" value="1"/>
</dbReference>
<dbReference type="EMBL" id="CAJOBP010023827">
    <property type="protein sequence ID" value="CAF4605426.1"/>
    <property type="molecule type" value="Genomic_DNA"/>
</dbReference>
<dbReference type="EMBL" id="CAJOBR010012805">
    <property type="protein sequence ID" value="CAF4906614.1"/>
    <property type="molecule type" value="Genomic_DNA"/>
</dbReference>
<evidence type="ECO:0000313" key="7">
    <source>
        <dbReference type="Proteomes" id="UP000663873"/>
    </source>
</evidence>
<dbReference type="PROSITE" id="PS51253">
    <property type="entry name" value="HTH_CENPB"/>
    <property type="match status" value="1"/>
</dbReference>
<dbReference type="Proteomes" id="UP000663873">
    <property type="component" value="Unassembled WGS sequence"/>
</dbReference>
<keyword evidence="1" id="KW-0238">DNA-binding</keyword>
<dbReference type="Proteomes" id="UP000663848">
    <property type="component" value="Unassembled WGS sequence"/>
</dbReference>